<evidence type="ECO:0000313" key="2">
    <source>
        <dbReference type="Proteomes" id="UP000245998"/>
    </source>
</evidence>
<proteinExistence type="predicted"/>
<comment type="caution">
    <text evidence="1">The sequence shown here is derived from an EMBL/GenBank/DDBJ whole genome shotgun (WGS) entry which is preliminary data.</text>
</comment>
<name>A0A2U1K1J5_9BACI</name>
<reference evidence="1 2" key="1">
    <citation type="submission" date="2018-04" db="EMBL/GenBank/DDBJ databases">
        <title>Camelliibacillus theae gen. nov., sp. nov., isolated from Pu'er tea.</title>
        <authorList>
            <person name="Niu L."/>
        </authorList>
    </citation>
    <scope>NUCLEOTIDE SEQUENCE [LARGE SCALE GENOMIC DNA]</scope>
    <source>
        <strain evidence="1 2">T8</strain>
    </source>
</reference>
<protein>
    <recommendedName>
        <fullName evidence="3">Antitoxin</fullName>
    </recommendedName>
</protein>
<keyword evidence="2" id="KW-1185">Reference proteome</keyword>
<dbReference type="AlphaFoldDB" id="A0A2U1K1J5"/>
<organism evidence="1 2">
    <name type="scientific">Pueribacillus theae</name>
    <dbReference type="NCBI Taxonomy" id="2171751"/>
    <lineage>
        <taxon>Bacteria</taxon>
        <taxon>Bacillati</taxon>
        <taxon>Bacillota</taxon>
        <taxon>Bacilli</taxon>
        <taxon>Bacillales</taxon>
        <taxon>Bacillaceae</taxon>
        <taxon>Pueribacillus</taxon>
    </lineage>
</organism>
<accession>A0A2U1K1J5</accession>
<gene>
    <name evidence="1" type="ORF">DCC39_10215</name>
</gene>
<dbReference type="EMBL" id="QCZG01000019">
    <property type="protein sequence ID" value="PWA11064.1"/>
    <property type="molecule type" value="Genomic_DNA"/>
</dbReference>
<sequence length="83" mass="9709">MTRAEVEQAFSNIIEEINDEDVIILEKGNDNTVIFISVKDFVSTFAEYDLTYASLETHPYFNAGWKEYFDKWRKAGYIKSLTK</sequence>
<evidence type="ECO:0000313" key="1">
    <source>
        <dbReference type="EMBL" id="PWA11064.1"/>
    </source>
</evidence>
<evidence type="ECO:0008006" key="3">
    <source>
        <dbReference type="Google" id="ProtNLM"/>
    </source>
</evidence>
<dbReference type="Proteomes" id="UP000245998">
    <property type="component" value="Unassembled WGS sequence"/>
</dbReference>
<dbReference type="RefSeq" id="WP_116554796.1">
    <property type="nucleotide sequence ID" value="NZ_QCZG01000019.1"/>
</dbReference>